<dbReference type="Proteomes" id="UP001165678">
    <property type="component" value="Unassembled WGS sequence"/>
</dbReference>
<evidence type="ECO:0000313" key="7">
    <source>
        <dbReference type="Proteomes" id="UP001165678"/>
    </source>
</evidence>
<dbReference type="Gene3D" id="1.10.10.10">
    <property type="entry name" value="Winged helix-like DNA-binding domain superfamily/Winged helix DNA-binding domain"/>
    <property type="match status" value="1"/>
</dbReference>
<dbReference type="InterPro" id="IPR036388">
    <property type="entry name" value="WH-like_DNA-bd_sf"/>
</dbReference>
<dbReference type="EMBL" id="JAPIVE010000004">
    <property type="protein sequence ID" value="MCX2525146.1"/>
    <property type="molecule type" value="Genomic_DNA"/>
</dbReference>
<accession>A0AA41ZMV0</accession>
<dbReference type="InterPro" id="IPR000847">
    <property type="entry name" value="LysR_HTH_N"/>
</dbReference>
<dbReference type="GO" id="GO:0019619">
    <property type="term" value="P:3,4-dihydroxybenzoate catabolic process"/>
    <property type="evidence" value="ECO:0007669"/>
    <property type="project" value="InterPro"/>
</dbReference>
<dbReference type="PRINTS" id="PR00039">
    <property type="entry name" value="HTHLYSR"/>
</dbReference>
<dbReference type="Pfam" id="PF03466">
    <property type="entry name" value="LysR_substrate"/>
    <property type="match status" value="1"/>
</dbReference>
<dbReference type="GO" id="GO:0045893">
    <property type="term" value="P:positive regulation of DNA-templated transcription"/>
    <property type="evidence" value="ECO:0007669"/>
    <property type="project" value="InterPro"/>
</dbReference>
<gene>
    <name evidence="6" type="primary">pcaQ</name>
    <name evidence="6" type="ORF">OQ287_12920</name>
</gene>
<comment type="similarity">
    <text evidence="1">Belongs to the LysR transcriptional regulatory family.</text>
</comment>
<dbReference type="SUPFAM" id="SSF46785">
    <property type="entry name" value="Winged helix' DNA-binding domain"/>
    <property type="match status" value="1"/>
</dbReference>
<evidence type="ECO:0000256" key="3">
    <source>
        <dbReference type="ARBA" id="ARBA00023125"/>
    </source>
</evidence>
<dbReference type="PANTHER" id="PTHR30419">
    <property type="entry name" value="HTH-TYPE TRANSCRIPTIONAL REGULATOR YBHD"/>
    <property type="match status" value="1"/>
</dbReference>
<protein>
    <submittedName>
        <fullName evidence="6">Pca operon transcription factor PcaQ</fullName>
    </submittedName>
</protein>
<dbReference type="PANTHER" id="PTHR30419:SF8">
    <property type="entry name" value="NITROGEN ASSIMILATION TRANSCRIPTIONAL ACTIVATOR-RELATED"/>
    <property type="match status" value="1"/>
</dbReference>
<dbReference type="Gene3D" id="3.40.190.10">
    <property type="entry name" value="Periplasmic binding protein-like II"/>
    <property type="match status" value="2"/>
</dbReference>
<keyword evidence="4" id="KW-0804">Transcription</keyword>
<name>A0AA41ZMV0_9GAMM</name>
<evidence type="ECO:0000259" key="5">
    <source>
        <dbReference type="PROSITE" id="PS50931"/>
    </source>
</evidence>
<comment type="caution">
    <text evidence="6">The sequence shown here is derived from an EMBL/GenBank/DDBJ whole genome shotgun (WGS) entry which is preliminary data.</text>
</comment>
<dbReference type="InterPro" id="IPR050950">
    <property type="entry name" value="HTH-type_LysR_regulators"/>
</dbReference>
<dbReference type="AlphaFoldDB" id="A0AA41ZMV0"/>
<dbReference type="InterPro" id="IPR036390">
    <property type="entry name" value="WH_DNA-bd_sf"/>
</dbReference>
<dbReference type="InterPro" id="IPR005119">
    <property type="entry name" value="LysR_subst-bd"/>
</dbReference>
<keyword evidence="2" id="KW-0805">Transcription regulation</keyword>
<dbReference type="GO" id="GO:0003677">
    <property type="term" value="F:DNA binding"/>
    <property type="evidence" value="ECO:0007669"/>
    <property type="project" value="UniProtKB-KW"/>
</dbReference>
<keyword evidence="7" id="KW-1185">Reference proteome</keyword>
<evidence type="ECO:0000313" key="6">
    <source>
        <dbReference type="EMBL" id="MCX2525146.1"/>
    </source>
</evidence>
<reference evidence="6" key="1">
    <citation type="submission" date="2022-11" db="EMBL/GenBank/DDBJ databases">
        <title>Larsenimonas rhizosphaerae sp. nov., isolated from a tidal mudflat.</title>
        <authorList>
            <person name="Lee S.D."/>
            <person name="Kim I.S."/>
        </authorList>
    </citation>
    <scope>NUCLEOTIDE SEQUENCE</scope>
    <source>
        <strain evidence="6">GH2-1</strain>
    </source>
</reference>
<evidence type="ECO:0000256" key="1">
    <source>
        <dbReference type="ARBA" id="ARBA00009437"/>
    </source>
</evidence>
<evidence type="ECO:0000256" key="2">
    <source>
        <dbReference type="ARBA" id="ARBA00023015"/>
    </source>
</evidence>
<feature type="domain" description="HTH lysR-type" evidence="5">
    <location>
        <begin position="6"/>
        <end position="63"/>
    </location>
</feature>
<proteinExistence type="inferred from homology"/>
<dbReference type="SUPFAM" id="SSF53850">
    <property type="entry name" value="Periplasmic binding protein-like II"/>
    <property type="match status" value="1"/>
</dbReference>
<dbReference type="RefSeq" id="WP_265896707.1">
    <property type="nucleotide sequence ID" value="NZ_JAPIVE010000004.1"/>
</dbReference>
<dbReference type="GO" id="GO:0005829">
    <property type="term" value="C:cytosol"/>
    <property type="evidence" value="ECO:0007669"/>
    <property type="project" value="TreeGrafter"/>
</dbReference>
<evidence type="ECO:0000256" key="4">
    <source>
        <dbReference type="ARBA" id="ARBA00023163"/>
    </source>
</evidence>
<dbReference type="GO" id="GO:0003700">
    <property type="term" value="F:DNA-binding transcription factor activity"/>
    <property type="evidence" value="ECO:0007669"/>
    <property type="project" value="InterPro"/>
</dbReference>
<dbReference type="NCBIfam" id="TIGR02424">
    <property type="entry name" value="TF_pcaQ"/>
    <property type="match status" value="1"/>
</dbReference>
<dbReference type="PROSITE" id="PS50931">
    <property type="entry name" value="HTH_LYSR"/>
    <property type="match status" value="1"/>
</dbReference>
<organism evidence="6 7">
    <name type="scientific">Larsenimonas rhizosphaerae</name>
    <dbReference type="NCBI Taxonomy" id="2944682"/>
    <lineage>
        <taxon>Bacteria</taxon>
        <taxon>Pseudomonadati</taxon>
        <taxon>Pseudomonadota</taxon>
        <taxon>Gammaproteobacteria</taxon>
        <taxon>Oceanospirillales</taxon>
        <taxon>Halomonadaceae</taxon>
        <taxon>Larsenimonas</taxon>
    </lineage>
</organism>
<sequence>MMSSRIKLRHLSAFQEVARRRSLVKAAHALSISQPALSKTIRELEEILDTSLFERSPQGMALTSAGLALLRHAGPALSSLEEGVKAVGQIARGRVVRLGALSSVEAGFLPRALVALHRAWPELRLQVTTGPSAFLLSRLRQGELDLVVGRMSDAREIRDLSFEHLYYEPLVMVVRPGHPLVGMAEAELTATVLNDFPWVVPPVGTTLRERVEQFWVEQGAAPTRIMLETLSLPLSRRYCLDSDALWLAPLDAISPAPGATPLCRLPVTLESRGGSVGLCINSSLPLTAGAEALRRFLCQQALADTDDTSALDL</sequence>
<dbReference type="InterPro" id="IPR012787">
    <property type="entry name" value="TF_PcaQ"/>
</dbReference>
<dbReference type="FunFam" id="1.10.10.10:FF:000001">
    <property type="entry name" value="LysR family transcriptional regulator"/>
    <property type="match status" value="1"/>
</dbReference>
<keyword evidence="3" id="KW-0238">DNA-binding</keyword>
<dbReference type="Pfam" id="PF00126">
    <property type="entry name" value="HTH_1"/>
    <property type="match status" value="1"/>
</dbReference>